<reference evidence="1 2" key="1">
    <citation type="submission" date="2016-09" db="EMBL/GenBank/DDBJ databases">
        <title>The draft genome of Dichanthelium oligosanthes: A C3 panicoid grass species.</title>
        <authorList>
            <person name="Studer A.J."/>
            <person name="Schnable J.C."/>
            <person name="Brutnell T.P."/>
        </authorList>
    </citation>
    <scope>NUCLEOTIDE SEQUENCE [LARGE SCALE GENOMIC DNA]</scope>
    <source>
        <strain evidence="2">cv. Kellogg 1175</strain>
        <tissue evidence="1">Leaf</tissue>
    </source>
</reference>
<dbReference type="Proteomes" id="UP000095767">
    <property type="component" value="Unassembled WGS sequence"/>
</dbReference>
<name>A0A1E5VLN5_9POAL</name>
<evidence type="ECO:0000313" key="1">
    <source>
        <dbReference type="EMBL" id="OEL25964.1"/>
    </source>
</evidence>
<dbReference type="EMBL" id="LWDX02035815">
    <property type="protein sequence ID" value="OEL25964.1"/>
    <property type="molecule type" value="Genomic_DNA"/>
</dbReference>
<comment type="caution">
    <text evidence="1">The sequence shown here is derived from an EMBL/GenBank/DDBJ whole genome shotgun (WGS) entry which is preliminary data.</text>
</comment>
<proteinExistence type="predicted"/>
<evidence type="ECO:0000313" key="2">
    <source>
        <dbReference type="Proteomes" id="UP000095767"/>
    </source>
</evidence>
<accession>A0A1E5VLN5</accession>
<sequence length="27" mass="2845">MFMLGGLGSAFIAAVSHLVAFSVYWVA</sequence>
<gene>
    <name evidence="1" type="ORF">BAE44_0013017</name>
</gene>
<organism evidence="1 2">
    <name type="scientific">Dichanthelium oligosanthes</name>
    <dbReference type="NCBI Taxonomy" id="888268"/>
    <lineage>
        <taxon>Eukaryota</taxon>
        <taxon>Viridiplantae</taxon>
        <taxon>Streptophyta</taxon>
        <taxon>Embryophyta</taxon>
        <taxon>Tracheophyta</taxon>
        <taxon>Spermatophyta</taxon>
        <taxon>Magnoliopsida</taxon>
        <taxon>Liliopsida</taxon>
        <taxon>Poales</taxon>
        <taxon>Poaceae</taxon>
        <taxon>PACMAD clade</taxon>
        <taxon>Panicoideae</taxon>
        <taxon>Panicodae</taxon>
        <taxon>Paniceae</taxon>
        <taxon>Dichantheliinae</taxon>
        <taxon>Dichanthelium</taxon>
    </lineage>
</organism>
<keyword evidence="2" id="KW-1185">Reference proteome</keyword>
<protein>
    <submittedName>
        <fullName evidence="1">Uncharacterized protein</fullName>
    </submittedName>
</protein>
<dbReference type="AlphaFoldDB" id="A0A1E5VLN5"/>